<dbReference type="InterPro" id="IPR037925">
    <property type="entry name" value="FlgE/F/G-like"/>
</dbReference>
<accession>C6C0P3</accession>
<dbReference type="GO" id="GO:0009425">
    <property type="term" value="C:bacterial-type flagellum basal body"/>
    <property type="evidence" value="ECO:0007669"/>
    <property type="project" value="UniProtKB-SubCell"/>
</dbReference>
<dbReference type="PANTHER" id="PTHR30435:SF1">
    <property type="entry name" value="FLAGELLAR HOOK PROTEIN FLGE"/>
    <property type="match status" value="1"/>
</dbReference>
<dbReference type="InterPro" id="IPR037058">
    <property type="entry name" value="Falgellar_hook_FlgE_sf"/>
</dbReference>
<dbReference type="GO" id="GO:0071978">
    <property type="term" value="P:bacterial-type flagellum-dependent swarming motility"/>
    <property type="evidence" value="ECO:0007669"/>
    <property type="project" value="TreeGrafter"/>
</dbReference>
<dbReference type="Pfam" id="PF06429">
    <property type="entry name" value="Flg_bbr_C"/>
    <property type="match status" value="1"/>
</dbReference>
<dbReference type="InterPro" id="IPR010930">
    <property type="entry name" value="Flg_bb/hook_C_dom"/>
</dbReference>
<name>C6C0P3_MARSD</name>
<evidence type="ECO:0000259" key="7">
    <source>
        <dbReference type="Pfam" id="PF07559"/>
    </source>
</evidence>
<evidence type="ECO:0000256" key="1">
    <source>
        <dbReference type="ARBA" id="ARBA00004117"/>
    </source>
</evidence>
<evidence type="ECO:0000259" key="8">
    <source>
        <dbReference type="Pfam" id="PF22692"/>
    </source>
</evidence>
<evidence type="ECO:0000313" key="9">
    <source>
        <dbReference type="EMBL" id="ACS80990.1"/>
    </source>
</evidence>
<dbReference type="GO" id="GO:0005829">
    <property type="term" value="C:cytosol"/>
    <property type="evidence" value="ECO:0007669"/>
    <property type="project" value="TreeGrafter"/>
</dbReference>
<evidence type="ECO:0000256" key="5">
    <source>
        <dbReference type="RuleBase" id="RU362116"/>
    </source>
</evidence>
<sequence>MGFSSMYTAATGVKSHGVLLQQIGANLANVNTTAYKSGDTFLETLASQSSGKANSGIVSGGISTPGQIGLGTRVATTRINFKEGSFETTNSSTDIAIGGQGFFRVADPVSNASRYTRAGSFHFDKNGQLVDSHKNILQGYKIDDDGNIGSTSQNIVLPMKEETDTYGNKIMVVKSDPKGTDSVTMRTNLDSGAVDNSSSEDSPFFSLLQEWDGTKDTPLTADKYEYNSSIQIYDDNGNKHDLVVYFDKVINDGDSSDKRHWEYIVTVPPGEDASALTGTSGAGLVMAGTLTFSGDGALLNQSAFTLAAGSADGKDLANWEQATLNSNGQPTFSVTLSGASGTASAQTISLDMGITSGTDSWNTTGVTAADIGSNASSLPGMVDGKLNALATTDYYGSSSTISQSQDGFGEGYLQNVSFSPDGIMSALFSNGMSAELYQVNLYNFKNEFGLRREGSNYFSATIDSGEAIQGVARKDGLGSVVSNSLETSNVDLADEFAYMILTQRGFQANSKGITTTDSMINTALGIKK</sequence>
<feature type="domain" description="Flagellar hook protein FlgE/F/G-like D1" evidence="8">
    <location>
        <begin position="96"/>
        <end position="158"/>
    </location>
</feature>
<dbReference type="Pfam" id="PF07559">
    <property type="entry name" value="FlgE_D2"/>
    <property type="match status" value="1"/>
</dbReference>
<dbReference type="InterPro" id="IPR020013">
    <property type="entry name" value="Flagellar_FlgE/F/G"/>
</dbReference>
<dbReference type="GO" id="GO:0009424">
    <property type="term" value="C:bacterial-type flagellum hook"/>
    <property type="evidence" value="ECO:0007669"/>
    <property type="project" value="TreeGrafter"/>
</dbReference>
<dbReference type="SUPFAM" id="SSF117143">
    <property type="entry name" value="Flagellar hook protein flgE"/>
    <property type="match status" value="1"/>
</dbReference>
<dbReference type="InterPro" id="IPR053967">
    <property type="entry name" value="LlgE_F_G-like_D1"/>
</dbReference>
<dbReference type="AlphaFoldDB" id="C6C0P3"/>
<reference evidence="9 10" key="1">
    <citation type="submission" date="2009-06" db="EMBL/GenBank/DDBJ databases">
        <title>Complete sequence of Desulfovibrio salexigens DSM 2638.</title>
        <authorList>
            <consortium name="US DOE Joint Genome Institute"/>
            <person name="Lucas S."/>
            <person name="Copeland A."/>
            <person name="Lapidus A."/>
            <person name="Glavina del Rio T."/>
            <person name="Tice H."/>
            <person name="Bruce D."/>
            <person name="Goodwin L."/>
            <person name="Pitluck S."/>
            <person name="Munk A.C."/>
            <person name="Brettin T."/>
            <person name="Detter J.C."/>
            <person name="Han C."/>
            <person name="Tapia R."/>
            <person name="Larimer F."/>
            <person name="Land M."/>
            <person name="Hauser L."/>
            <person name="Kyrpides N."/>
            <person name="Anderson I."/>
            <person name="Wall J.D."/>
            <person name="Arkin A.P."/>
            <person name="Dehal P."/>
            <person name="Chivian D."/>
            <person name="Giles B."/>
            <person name="Hazen T.C."/>
        </authorList>
    </citation>
    <scope>NUCLEOTIDE SEQUENCE [LARGE SCALE GENOMIC DNA]</scope>
    <source>
        <strain evidence="10">ATCC 14822 / DSM 2638 / NCIMB 8403 / VKM B-1763</strain>
    </source>
</reference>
<feature type="domain" description="Flagellar hook protein FlgE D2" evidence="7">
    <location>
        <begin position="214"/>
        <end position="408"/>
    </location>
</feature>
<proteinExistence type="inferred from homology"/>
<dbReference type="eggNOG" id="COG1749">
    <property type="taxonomic scope" value="Bacteria"/>
</dbReference>
<feature type="domain" description="Flagellar basal-body/hook protein C-terminal" evidence="6">
    <location>
        <begin position="482"/>
        <end position="525"/>
    </location>
</feature>
<dbReference type="EMBL" id="CP001649">
    <property type="protein sequence ID" value="ACS80990.1"/>
    <property type="molecule type" value="Genomic_DNA"/>
</dbReference>
<evidence type="ECO:0000259" key="6">
    <source>
        <dbReference type="Pfam" id="PF06429"/>
    </source>
</evidence>
<comment type="subcellular location">
    <subcellularLocation>
        <location evidence="1 5">Bacterial flagellum basal body</location>
    </subcellularLocation>
</comment>
<keyword evidence="10" id="KW-1185">Reference proteome</keyword>
<dbReference type="KEGG" id="dsa:Desal_2938"/>
<protein>
    <recommendedName>
        <fullName evidence="3 5">Flagellar hook protein FlgE</fullName>
    </recommendedName>
</protein>
<dbReference type="STRING" id="526222.Desal_2938"/>
<evidence type="ECO:0000256" key="2">
    <source>
        <dbReference type="ARBA" id="ARBA00009677"/>
    </source>
</evidence>
<dbReference type="RefSeq" id="WP_015852806.1">
    <property type="nucleotide sequence ID" value="NC_012881.1"/>
</dbReference>
<evidence type="ECO:0000256" key="4">
    <source>
        <dbReference type="ARBA" id="ARBA00023143"/>
    </source>
</evidence>
<keyword evidence="4 5" id="KW-0975">Bacterial flagellum</keyword>
<comment type="function">
    <text evidence="5">A flexible structure which links the flagellar filament to the drive apparatus in the basal body.</text>
</comment>
<dbReference type="PANTHER" id="PTHR30435">
    <property type="entry name" value="FLAGELLAR PROTEIN"/>
    <property type="match status" value="1"/>
</dbReference>
<evidence type="ECO:0000313" key="10">
    <source>
        <dbReference type="Proteomes" id="UP000002601"/>
    </source>
</evidence>
<dbReference type="Pfam" id="PF22692">
    <property type="entry name" value="LlgE_F_G_D1"/>
    <property type="match status" value="1"/>
</dbReference>
<dbReference type="Gene3D" id="2.60.98.20">
    <property type="entry name" value="Flagellar hook protein FlgE"/>
    <property type="match status" value="1"/>
</dbReference>
<gene>
    <name evidence="9" type="ordered locus">Desal_2938</name>
</gene>
<organism evidence="9 10">
    <name type="scientific">Maridesulfovibrio salexigens (strain ATCC 14822 / DSM 2638 / NCIMB 8403 / VKM B-1763)</name>
    <name type="common">Desulfovibrio salexigens</name>
    <dbReference type="NCBI Taxonomy" id="526222"/>
    <lineage>
        <taxon>Bacteria</taxon>
        <taxon>Pseudomonadati</taxon>
        <taxon>Thermodesulfobacteriota</taxon>
        <taxon>Desulfovibrionia</taxon>
        <taxon>Desulfovibrionales</taxon>
        <taxon>Desulfovibrionaceae</taxon>
        <taxon>Maridesulfovibrio</taxon>
    </lineage>
</organism>
<dbReference type="NCBIfam" id="TIGR03506">
    <property type="entry name" value="FlgEFG_subfam"/>
    <property type="match status" value="2"/>
</dbReference>
<comment type="similarity">
    <text evidence="2 5">Belongs to the flagella basal body rod proteins family.</text>
</comment>
<dbReference type="HOGENOM" id="CLU_013687_2_1_7"/>
<dbReference type="InterPro" id="IPR011491">
    <property type="entry name" value="FlgE_D2"/>
</dbReference>
<dbReference type="Proteomes" id="UP000002601">
    <property type="component" value="Chromosome"/>
</dbReference>
<evidence type="ECO:0000256" key="3">
    <source>
        <dbReference type="ARBA" id="ARBA00019015"/>
    </source>
</evidence>
<dbReference type="OrthoDB" id="9804559at2"/>